<gene>
    <name evidence="3" type="ORF">GCM10025751_21980</name>
</gene>
<dbReference type="InterPro" id="IPR050631">
    <property type="entry name" value="PheA/TfdB_FAD_monoxygenase"/>
</dbReference>
<dbReference type="PANTHER" id="PTHR43476:SF5">
    <property type="entry name" value="FAD-DEPENDENT MONOOXYGENASE"/>
    <property type="match status" value="1"/>
</dbReference>
<dbReference type="EMBL" id="BAABKX010000004">
    <property type="protein sequence ID" value="GAA5049298.1"/>
    <property type="molecule type" value="Genomic_DNA"/>
</dbReference>
<protein>
    <submittedName>
        <fullName evidence="3">FAD-dependent oxidoreductase</fullName>
    </submittedName>
</protein>
<dbReference type="GO" id="GO:0016491">
    <property type="term" value="F:oxidoreductase activity"/>
    <property type="evidence" value="ECO:0007669"/>
    <property type="project" value="UniProtKB-KW"/>
</dbReference>
<dbReference type="Pfam" id="PF01494">
    <property type="entry name" value="FAD_binding_3"/>
    <property type="match status" value="1"/>
</dbReference>
<dbReference type="SUPFAM" id="SSF51905">
    <property type="entry name" value="FAD/NAD(P)-binding domain"/>
    <property type="match status" value="1"/>
</dbReference>
<comment type="caution">
    <text evidence="3">The sequence shown here is derived from an EMBL/GenBank/DDBJ whole genome shotgun (WGS) entry which is preliminary data.</text>
</comment>
<dbReference type="InterPro" id="IPR036188">
    <property type="entry name" value="FAD/NAD-bd_sf"/>
</dbReference>
<feature type="domain" description="FAD-binding" evidence="2">
    <location>
        <begin position="12"/>
        <end position="360"/>
    </location>
</feature>
<dbReference type="PRINTS" id="PR00420">
    <property type="entry name" value="RNGMNOXGNASE"/>
</dbReference>
<dbReference type="GeneID" id="68615955"/>
<keyword evidence="4" id="KW-1185">Reference proteome</keyword>
<reference evidence="3 4" key="1">
    <citation type="journal article" date="2019" name="Int. J. Syst. Evol. Microbiol.">
        <title>The Global Catalogue of Microorganisms (GCM) 10K type strain sequencing project: providing services to taxonomists for standard genome sequencing and annotation.</title>
        <authorList>
            <consortium name="The Broad Institute Genomics Platform"/>
            <consortium name="The Broad Institute Genome Sequencing Center for Infectious Disease"/>
            <person name="Wu L."/>
            <person name="Ma J."/>
        </authorList>
    </citation>
    <scope>NUCLEOTIDE SEQUENCE [LARGE SCALE GENOMIC DNA]</scope>
    <source>
        <strain evidence="3 4">JCM 17504</strain>
    </source>
</reference>
<organism evidence="3 4">
    <name type="scientific">Haladaptatus pallidirubidus</name>
    <dbReference type="NCBI Taxonomy" id="1008152"/>
    <lineage>
        <taxon>Archaea</taxon>
        <taxon>Methanobacteriati</taxon>
        <taxon>Methanobacteriota</taxon>
        <taxon>Stenosarchaea group</taxon>
        <taxon>Halobacteria</taxon>
        <taxon>Halobacteriales</taxon>
        <taxon>Haladaptataceae</taxon>
        <taxon>Haladaptatus</taxon>
    </lineage>
</organism>
<evidence type="ECO:0000313" key="3">
    <source>
        <dbReference type="EMBL" id="GAA5049298.1"/>
    </source>
</evidence>
<dbReference type="PANTHER" id="PTHR43476">
    <property type="entry name" value="3-(3-HYDROXY-PHENYL)PROPIONATE/3-HYDROXYCINNAMIC ACID HYDROXYLASE"/>
    <property type="match status" value="1"/>
</dbReference>
<proteinExistence type="predicted"/>
<dbReference type="Gene3D" id="3.50.50.60">
    <property type="entry name" value="FAD/NAD(P)-binding domain"/>
    <property type="match status" value="2"/>
</dbReference>
<accession>A0AAV3UGT8</accession>
<evidence type="ECO:0000313" key="4">
    <source>
        <dbReference type="Proteomes" id="UP001501729"/>
    </source>
</evidence>
<dbReference type="RefSeq" id="WP_227777246.1">
    <property type="nucleotide sequence ID" value="NZ_BAABKX010000004.1"/>
</dbReference>
<evidence type="ECO:0000259" key="2">
    <source>
        <dbReference type="Pfam" id="PF01494"/>
    </source>
</evidence>
<keyword evidence="1" id="KW-0560">Oxidoreductase</keyword>
<dbReference type="AlphaFoldDB" id="A0AAV3UGT8"/>
<evidence type="ECO:0000256" key="1">
    <source>
        <dbReference type="ARBA" id="ARBA00023002"/>
    </source>
</evidence>
<sequence length="428" mass="47107">MMDSTPNDTTIETDVVVVGAGPAGCVLSYLLARSGVETILLERQRSLEREFRGFLFQPLVLRVFDQMDVLDRVLTLEHTKVHDIAVDVYDQSYPIMSLEAAPGPYNYALLMEQPPLLQALIDEASQFDSFTYRNGTAATDLVREGNQVVGVEATDREHDESVAIRSRLVVGADGRYSTIRNAAGIDPGLFESSLELLWFKLPATAIDDPVLAKVGSTGALLSFGLGRDEAQLGWPIEKGSYPQVRERGIEQLHEQLVAIDPSLATVLPEHLTDFEQCSLLHIEPGISDEWRRDGLLLVGDAAHVASPVGGQGNGMAIQDAVAAHSVIMTALNQTTGSLPAESLRKYESIRRPAVEAVVRFQRRAERPFSTFVKFGNIVPDGMKRPLLRSLFWGISRTPLPKRARDTFMWGPAPIGVDTGYLMDVPQER</sequence>
<dbReference type="GO" id="GO:0071949">
    <property type="term" value="F:FAD binding"/>
    <property type="evidence" value="ECO:0007669"/>
    <property type="project" value="InterPro"/>
</dbReference>
<name>A0AAV3UGT8_9EURY</name>
<dbReference type="Proteomes" id="UP001501729">
    <property type="component" value="Unassembled WGS sequence"/>
</dbReference>
<dbReference type="InterPro" id="IPR002938">
    <property type="entry name" value="FAD-bd"/>
</dbReference>